<evidence type="ECO:0008006" key="4">
    <source>
        <dbReference type="Google" id="ProtNLM"/>
    </source>
</evidence>
<keyword evidence="3" id="KW-1185">Reference proteome</keyword>
<dbReference type="Proteomes" id="UP000744032">
    <property type="component" value="Unassembled WGS sequence"/>
</dbReference>
<proteinExistence type="predicted"/>
<evidence type="ECO:0000313" key="2">
    <source>
        <dbReference type="EMBL" id="NKQ24564.1"/>
    </source>
</evidence>
<feature type="compositionally biased region" description="Pro residues" evidence="1">
    <location>
        <begin position="126"/>
        <end position="138"/>
    </location>
</feature>
<accession>A0ABX1IFY1</accession>
<gene>
    <name evidence="2" type="ORF">HF200_08900</name>
</gene>
<feature type="region of interest" description="Disordered" evidence="1">
    <location>
        <begin position="103"/>
        <end position="145"/>
    </location>
</feature>
<dbReference type="EMBL" id="JAAXMD010000056">
    <property type="protein sequence ID" value="NKQ24564.1"/>
    <property type="molecule type" value="Genomic_DNA"/>
</dbReference>
<feature type="compositionally biased region" description="Basic and acidic residues" evidence="1">
    <location>
        <begin position="104"/>
        <end position="122"/>
    </location>
</feature>
<comment type="caution">
    <text evidence="2">The sequence shown here is derived from an EMBL/GenBank/DDBJ whole genome shotgun (WGS) entry which is preliminary data.</text>
</comment>
<dbReference type="RefSeq" id="WP_168373058.1">
    <property type="nucleotide sequence ID" value="NZ_JAAXMD010000056.1"/>
</dbReference>
<reference evidence="2 3" key="1">
    <citation type="submission" date="2020-04" db="EMBL/GenBank/DDBJ databases">
        <title>Genome sequence of Streptomyces galbus strain I339.</title>
        <authorList>
            <person name="Silva E.A.N."/>
            <person name="Merces M."/>
            <person name="Castelo Branco A.P.O.T."/>
            <person name="Vasconcelos P.C."/>
            <person name="Costa N.P."/>
            <person name="Marinho G.C.S."/>
            <person name="Oliveira C.J.B."/>
            <person name="Araujo D."/>
            <person name="Rodrigues Junior V.S."/>
            <person name="Almeida R."/>
            <person name="Silva Filho U.R."/>
            <person name="Andrade A.S.A."/>
            <person name="Cibulski S.P."/>
        </authorList>
    </citation>
    <scope>NUCLEOTIDE SEQUENCE [LARGE SCALE GENOMIC DNA]</scope>
    <source>
        <strain evidence="2 3">I339</strain>
    </source>
</reference>
<name>A0ABX1IFY1_STRGB</name>
<protein>
    <recommendedName>
        <fullName evidence="4">Type II toxin-antitoxin system HicB family antitoxin</fullName>
    </recommendedName>
</protein>
<organism evidence="2 3">
    <name type="scientific">Streptomyces galbus</name>
    <dbReference type="NCBI Taxonomy" id="33898"/>
    <lineage>
        <taxon>Bacteria</taxon>
        <taxon>Bacillati</taxon>
        <taxon>Actinomycetota</taxon>
        <taxon>Actinomycetes</taxon>
        <taxon>Kitasatosporales</taxon>
        <taxon>Streptomycetaceae</taxon>
        <taxon>Streptomyces</taxon>
    </lineage>
</organism>
<evidence type="ECO:0000313" key="3">
    <source>
        <dbReference type="Proteomes" id="UP000744032"/>
    </source>
</evidence>
<sequence length="145" mass="16389">MTAEWYVLIEEDTRTTERTDGVELRLHRWMLVGTHHIGQDEAEAVAAAEDAALNYLPGVLARHARLGDVPARHAFLAQDGAWMVLLRQRHRACHIRVSVARLVHSQEEKEAPPKSLKEKFRSAVEGPPPPLSLKPWTPPKQRAQD</sequence>
<evidence type="ECO:0000256" key="1">
    <source>
        <dbReference type="SAM" id="MobiDB-lite"/>
    </source>
</evidence>